<organism evidence="10 11">
    <name type="scientific">Shinella granuli</name>
    <dbReference type="NCBI Taxonomy" id="323621"/>
    <lineage>
        <taxon>Bacteria</taxon>
        <taxon>Pseudomonadati</taxon>
        <taxon>Pseudomonadota</taxon>
        <taxon>Alphaproteobacteria</taxon>
        <taxon>Hyphomicrobiales</taxon>
        <taxon>Rhizobiaceae</taxon>
        <taxon>Shinella</taxon>
    </lineage>
</organism>
<comment type="subcellular location">
    <subcellularLocation>
        <location evidence="1">Membrane</location>
    </subcellularLocation>
</comment>
<dbReference type="PANTHER" id="PTHR43531">
    <property type="entry name" value="PROTEIN ICFG"/>
    <property type="match status" value="1"/>
</dbReference>
<evidence type="ECO:0000256" key="2">
    <source>
        <dbReference type="ARBA" id="ARBA00022500"/>
    </source>
</evidence>
<dbReference type="InterPro" id="IPR003660">
    <property type="entry name" value="HAMP_dom"/>
</dbReference>
<dbReference type="PROSITE" id="PS50885">
    <property type="entry name" value="HAMP"/>
    <property type="match status" value="1"/>
</dbReference>
<dbReference type="GO" id="GO:0006935">
    <property type="term" value="P:chemotaxis"/>
    <property type="evidence" value="ECO:0007669"/>
    <property type="project" value="UniProtKB-KW"/>
</dbReference>
<evidence type="ECO:0000259" key="6">
    <source>
        <dbReference type="PROSITE" id="PS50111"/>
    </source>
</evidence>
<dbReference type="SUPFAM" id="SSF58104">
    <property type="entry name" value="Methyl-accepting chemotaxis protein (MCP) signaling domain"/>
    <property type="match status" value="1"/>
</dbReference>
<dbReference type="SMART" id="SM00086">
    <property type="entry name" value="PAC"/>
    <property type="match status" value="1"/>
</dbReference>
<dbReference type="RefSeq" id="WP_281048284.1">
    <property type="nucleotide sequence ID" value="NZ_BAABEI010000004.1"/>
</dbReference>
<keyword evidence="11" id="KW-1185">Reference proteome</keyword>
<dbReference type="GO" id="GO:0016020">
    <property type="term" value="C:membrane"/>
    <property type="evidence" value="ECO:0007669"/>
    <property type="project" value="UniProtKB-SubCell"/>
</dbReference>
<keyword evidence="5" id="KW-0812">Transmembrane</keyword>
<dbReference type="CDD" id="cd11386">
    <property type="entry name" value="MCP_signal"/>
    <property type="match status" value="1"/>
</dbReference>
<feature type="domain" description="HAMP" evidence="9">
    <location>
        <begin position="308"/>
        <end position="360"/>
    </location>
</feature>
<dbReference type="NCBIfam" id="TIGR00229">
    <property type="entry name" value="sensory_box"/>
    <property type="match status" value="1"/>
</dbReference>
<evidence type="ECO:0000259" key="7">
    <source>
        <dbReference type="PROSITE" id="PS50112"/>
    </source>
</evidence>
<feature type="transmembrane region" description="Helical" evidence="5">
    <location>
        <begin position="119"/>
        <end position="137"/>
    </location>
</feature>
<keyword evidence="4" id="KW-0807">Transducer</keyword>
<dbReference type="PROSITE" id="PS50112">
    <property type="entry name" value="PAS"/>
    <property type="match status" value="1"/>
</dbReference>
<dbReference type="Proteomes" id="UP000295351">
    <property type="component" value="Unassembled WGS sequence"/>
</dbReference>
<evidence type="ECO:0000313" key="10">
    <source>
        <dbReference type="EMBL" id="TCN36809.1"/>
    </source>
</evidence>
<feature type="domain" description="PAC" evidence="8">
    <location>
        <begin position="267"/>
        <end position="319"/>
    </location>
</feature>
<keyword evidence="2" id="KW-0145">Chemotaxis</keyword>
<dbReference type="Gene3D" id="1.10.287.950">
    <property type="entry name" value="Methyl-accepting chemotaxis protein"/>
    <property type="match status" value="1"/>
</dbReference>
<evidence type="ECO:0000313" key="11">
    <source>
        <dbReference type="Proteomes" id="UP000295351"/>
    </source>
</evidence>
<proteinExistence type="inferred from homology"/>
<keyword evidence="5" id="KW-1133">Transmembrane helix</keyword>
<feature type="transmembrane region" description="Helical" evidence="5">
    <location>
        <begin position="63"/>
        <end position="82"/>
    </location>
</feature>
<dbReference type="GO" id="GO:0007165">
    <property type="term" value="P:signal transduction"/>
    <property type="evidence" value="ECO:0007669"/>
    <property type="project" value="UniProtKB-KW"/>
</dbReference>
<evidence type="ECO:0000259" key="9">
    <source>
        <dbReference type="PROSITE" id="PS50885"/>
    </source>
</evidence>
<dbReference type="InterPro" id="IPR051310">
    <property type="entry name" value="MCP_chemotaxis"/>
</dbReference>
<evidence type="ECO:0000256" key="5">
    <source>
        <dbReference type="SAM" id="Phobius"/>
    </source>
</evidence>
<evidence type="ECO:0000256" key="1">
    <source>
        <dbReference type="ARBA" id="ARBA00004370"/>
    </source>
</evidence>
<reference evidence="10 11" key="1">
    <citation type="submission" date="2019-03" db="EMBL/GenBank/DDBJ databases">
        <title>Genomic Encyclopedia of Type Strains, Phase IV (KMG-IV): sequencing the most valuable type-strain genomes for metagenomic binning, comparative biology and taxonomic classification.</title>
        <authorList>
            <person name="Goeker M."/>
        </authorList>
    </citation>
    <scope>NUCLEOTIDE SEQUENCE [LARGE SCALE GENOMIC DNA]</scope>
    <source>
        <strain evidence="10 11">DSM 18401</strain>
    </source>
</reference>
<name>A0A4R2CCW2_SHIGR</name>
<dbReference type="InterPro" id="IPR035965">
    <property type="entry name" value="PAS-like_dom_sf"/>
</dbReference>
<dbReference type="InterPro" id="IPR000014">
    <property type="entry name" value="PAS"/>
</dbReference>
<feature type="domain" description="Methyl-accepting transducer" evidence="6">
    <location>
        <begin position="365"/>
        <end position="594"/>
    </location>
</feature>
<protein>
    <submittedName>
        <fullName evidence="10">Methyl-accepting chemotaxis sensory transducer with Pas/Pac sensor</fullName>
    </submittedName>
</protein>
<dbReference type="Pfam" id="PF08447">
    <property type="entry name" value="PAS_3"/>
    <property type="match status" value="1"/>
</dbReference>
<dbReference type="FunFam" id="1.10.287.950:FF:000001">
    <property type="entry name" value="Methyl-accepting chemotaxis sensory transducer"/>
    <property type="match status" value="1"/>
</dbReference>
<dbReference type="Pfam" id="PF00015">
    <property type="entry name" value="MCPsignal"/>
    <property type="match status" value="1"/>
</dbReference>
<dbReference type="InterPro" id="IPR004089">
    <property type="entry name" value="MCPsignal_dom"/>
</dbReference>
<sequence>MTLDNIRRNATIALCAFIAILAGCVLATDLLLQGAFGLGSGLAVAGLLGLGATWFLARHGDALRLMVVSVLVAEIVALLIVARNHPWQTDIHMMFFAALAVSALMYDVRVILLGAGLVALHHIGLGLFLDTFVFYGGGSLERVMLHAVILILETVALVWMIEQTRKLLASAVEKGEEARQEAGRSADLLEVARDAQSQIEAISRSQAVIAFSTDGEVLTANDLFLSALGYELGEIVGRHHSLFVEPSHARSAAYADFWKKLRAGEFVAEEFLRIGKAGREVWIQASYNPILDKDGKVVKIVKFATDISGRVRAVREIGAGLGRISTGDLACEIREPFIPALDKLREDFNHSVKTLCSTLQAVGGNVVTVDAAASEISHTAADLSKRTEQQAASIEETAAALEQITAVVSTTAKRASEAGRLVAESRQSAEQSETVVRRAITTMGEIEQSSREIGSITEMMDEIAFQTNLLALNAGVEAARAGEAGKGFAVVAQEVRELAQRSATAAKEIKTLIARSEQQVKSGVALVGETGTALQAIVGNVQEISQHVTAIAEAAREQAVGLHEVNNAVSIIDQGTQQNAAIVEQSSAASRSLATEAEHLKQLLSGFQLGGRPAGAQCQIPATGRLPPRAA</sequence>
<feature type="transmembrane region" description="Helical" evidence="5">
    <location>
        <begin position="94"/>
        <end position="112"/>
    </location>
</feature>
<dbReference type="PROSITE" id="PS50113">
    <property type="entry name" value="PAC"/>
    <property type="match status" value="1"/>
</dbReference>
<dbReference type="PROSITE" id="PS50111">
    <property type="entry name" value="CHEMOTAXIS_TRANSDUC_2"/>
    <property type="match status" value="1"/>
</dbReference>
<comment type="caution">
    <text evidence="10">The sequence shown here is derived from an EMBL/GenBank/DDBJ whole genome shotgun (WGS) entry which is preliminary data.</text>
</comment>
<gene>
    <name evidence="10" type="ORF">EV665_12470</name>
</gene>
<dbReference type="PROSITE" id="PS51257">
    <property type="entry name" value="PROKAR_LIPOPROTEIN"/>
    <property type="match status" value="1"/>
</dbReference>
<evidence type="ECO:0000256" key="4">
    <source>
        <dbReference type="PROSITE-ProRule" id="PRU00284"/>
    </source>
</evidence>
<dbReference type="CDD" id="cd00130">
    <property type="entry name" value="PAS"/>
    <property type="match status" value="1"/>
</dbReference>
<dbReference type="SMART" id="SM00283">
    <property type="entry name" value="MA"/>
    <property type="match status" value="1"/>
</dbReference>
<feature type="transmembrane region" description="Helical" evidence="5">
    <location>
        <begin position="37"/>
        <end position="56"/>
    </location>
</feature>
<dbReference type="InterPro" id="IPR001610">
    <property type="entry name" value="PAC"/>
</dbReference>
<feature type="domain" description="PAS" evidence="7">
    <location>
        <begin position="199"/>
        <end position="238"/>
    </location>
</feature>
<dbReference type="Gene3D" id="3.30.450.20">
    <property type="entry name" value="PAS domain"/>
    <property type="match status" value="1"/>
</dbReference>
<evidence type="ECO:0000256" key="3">
    <source>
        <dbReference type="ARBA" id="ARBA00029447"/>
    </source>
</evidence>
<accession>A0A4R2CCW2</accession>
<dbReference type="InterPro" id="IPR000700">
    <property type="entry name" value="PAS-assoc_C"/>
</dbReference>
<comment type="similarity">
    <text evidence="3">Belongs to the methyl-accepting chemotaxis (MCP) protein family.</text>
</comment>
<keyword evidence="5" id="KW-0472">Membrane</keyword>
<dbReference type="SUPFAM" id="SSF55785">
    <property type="entry name" value="PYP-like sensor domain (PAS domain)"/>
    <property type="match status" value="1"/>
</dbReference>
<dbReference type="EMBL" id="SLVX01000024">
    <property type="protein sequence ID" value="TCN36809.1"/>
    <property type="molecule type" value="Genomic_DNA"/>
</dbReference>
<dbReference type="InterPro" id="IPR013655">
    <property type="entry name" value="PAS_fold_3"/>
</dbReference>
<dbReference type="PANTHER" id="PTHR43531:SF11">
    <property type="entry name" value="METHYL-ACCEPTING CHEMOTAXIS PROTEIN 3"/>
    <property type="match status" value="1"/>
</dbReference>
<evidence type="ECO:0000259" key="8">
    <source>
        <dbReference type="PROSITE" id="PS50113"/>
    </source>
</evidence>
<dbReference type="AlphaFoldDB" id="A0A4R2CCW2"/>